<dbReference type="EMBL" id="FOQU01000004">
    <property type="protein sequence ID" value="SFI84323.1"/>
    <property type="molecule type" value="Genomic_DNA"/>
</dbReference>
<proteinExistence type="predicted"/>
<evidence type="ECO:0000313" key="1">
    <source>
        <dbReference type="EMBL" id="SFI84323.1"/>
    </source>
</evidence>
<accession>A0A1I3LHS6</accession>
<name>A0A1I3LHS6_9BURK</name>
<protein>
    <submittedName>
        <fullName evidence="1">Uncharacterized protein</fullName>
    </submittedName>
</protein>
<keyword evidence="2" id="KW-1185">Reference proteome</keyword>
<evidence type="ECO:0000313" key="2">
    <source>
        <dbReference type="Proteomes" id="UP000199548"/>
    </source>
</evidence>
<dbReference type="RefSeq" id="WP_091012388.1">
    <property type="nucleotide sequence ID" value="NZ_CP041743.1"/>
</dbReference>
<sequence length="70" mass="8120">MLSHHELATLLLFRDATLRFEEFDPDVLALCRYELVEVRGRDPRGSTLELTTRGRDLLRRLHLDGSDALQ</sequence>
<gene>
    <name evidence="1" type="ORF">SAMN05192543_104430</name>
</gene>
<dbReference type="Proteomes" id="UP000199548">
    <property type="component" value="Unassembled WGS sequence"/>
</dbReference>
<reference evidence="1 2" key="1">
    <citation type="submission" date="2016-10" db="EMBL/GenBank/DDBJ databases">
        <authorList>
            <person name="de Groot N.N."/>
        </authorList>
    </citation>
    <scope>NUCLEOTIDE SEQUENCE [LARGE SCALE GENOMIC DNA]</scope>
    <source>
        <strain evidence="1 2">LMG 23650</strain>
    </source>
</reference>
<organism evidence="1 2">
    <name type="scientific">Paraburkholderia megapolitana</name>
    <dbReference type="NCBI Taxonomy" id="420953"/>
    <lineage>
        <taxon>Bacteria</taxon>
        <taxon>Pseudomonadati</taxon>
        <taxon>Pseudomonadota</taxon>
        <taxon>Betaproteobacteria</taxon>
        <taxon>Burkholderiales</taxon>
        <taxon>Burkholderiaceae</taxon>
        <taxon>Paraburkholderia</taxon>
    </lineage>
</organism>
<dbReference type="OrthoDB" id="9009548at2"/>
<dbReference type="AlphaFoldDB" id="A0A1I3LHS6"/>